<dbReference type="EMBL" id="QMDX01000001">
    <property type="protein sequence ID" value="TSD16302.1"/>
    <property type="molecule type" value="Genomic_DNA"/>
</dbReference>
<dbReference type="Gene3D" id="3.30.560.10">
    <property type="entry name" value="Glucose Oxidase, domain 3"/>
    <property type="match status" value="1"/>
</dbReference>
<dbReference type="GO" id="GO:0008812">
    <property type="term" value="F:choline dehydrogenase activity"/>
    <property type="evidence" value="ECO:0007669"/>
    <property type="project" value="TreeGrafter"/>
</dbReference>
<dbReference type="PROSITE" id="PS00624">
    <property type="entry name" value="GMC_OXRED_2"/>
    <property type="match status" value="1"/>
</dbReference>
<feature type="compositionally biased region" description="Polar residues" evidence="5">
    <location>
        <begin position="303"/>
        <end position="316"/>
    </location>
</feature>
<reference evidence="8 9" key="1">
    <citation type="submission" date="2018-06" db="EMBL/GenBank/DDBJ databases">
        <title>Natronomonas sp. F16-60 a new haloarchaeon isolated from a solar saltern of Isla Cristina, Huelva, Spain.</title>
        <authorList>
            <person name="Duran-Viseras A."/>
            <person name="Sanchez-Porro C."/>
            <person name="Ventosa A."/>
        </authorList>
    </citation>
    <scope>NUCLEOTIDE SEQUENCE [LARGE SCALE GENOMIC DNA]</scope>
    <source>
        <strain evidence="8 9">F16-60</strain>
    </source>
</reference>
<evidence type="ECO:0000256" key="5">
    <source>
        <dbReference type="SAM" id="MobiDB-lite"/>
    </source>
</evidence>
<dbReference type="GO" id="GO:0016020">
    <property type="term" value="C:membrane"/>
    <property type="evidence" value="ECO:0007669"/>
    <property type="project" value="TreeGrafter"/>
</dbReference>
<evidence type="ECO:0000259" key="7">
    <source>
        <dbReference type="PROSITE" id="PS00624"/>
    </source>
</evidence>
<gene>
    <name evidence="8" type="ORF">DP107_02865</name>
</gene>
<sequence length="507" mass="54592">MVGAGSAGCAMASRLTEDAGTDVLLLEAGAPDEKEEIHVPAMFPHLFKSEADWEYYTEPQDDLGGREFYWPRGKTLGGSSSLNAMIYIRGHPHDYDTWADLGNEGWGYEEMLPYFKQAEHFEPGADEFHGAGGPLNVAEPADPHPVSGAMVEAAVETGIERNDDFNGAQQAGAGHYHVTQKDGQRHSTAAAYIRPALDRPNLTAETRAQVTAVRFDGSRAVGVTYEQGGDTHEADADAEVILSAGAVNSPQLLMLSGVGPADHLAEHGIDVVADLPGVGRNLQDHLFAFVVHERTSGPEEPAPSSNIGESGAFTRTSESEPAPDLQYHFAPVYFMDHGLSNPEEGVGFSIGATQLRPESRGRITLDSTDPFDDPAIDPRYLTEERDMEVLVEGVREARDIAAASPLDEYRGEEVWPGEDIQTDAEIREHIRETCHTVYHPVGTCKMGDDDMAVVDDSLSVHGLEGLRVVDASVMPTLVGGNTNAPTIAIAERAAEMISAEQPLPADD</sequence>
<evidence type="ECO:0000256" key="3">
    <source>
        <dbReference type="ARBA" id="ARBA00022630"/>
    </source>
</evidence>
<organism evidence="8 9">
    <name type="scientific">Haloglomus irregulare</name>
    <dbReference type="NCBI Taxonomy" id="2234134"/>
    <lineage>
        <taxon>Archaea</taxon>
        <taxon>Methanobacteriati</taxon>
        <taxon>Methanobacteriota</taxon>
        <taxon>Stenosarchaea group</taxon>
        <taxon>Halobacteria</taxon>
        <taxon>Halobacteriales</taxon>
        <taxon>Natronomonadaceae</taxon>
        <taxon>Haloglomus</taxon>
    </lineage>
</organism>
<dbReference type="GO" id="GO:0050660">
    <property type="term" value="F:flavin adenine dinucleotide binding"/>
    <property type="evidence" value="ECO:0007669"/>
    <property type="project" value="InterPro"/>
</dbReference>
<dbReference type="PIRSF" id="PIRSF000137">
    <property type="entry name" value="Alcohol_oxidase"/>
    <property type="match status" value="1"/>
</dbReference>
<dbReference type="InParanoid" id="A0A554NFY1"/>
<dbReference type="InterPro" id="IPR000172">
    <property type="entry name" value="GMC_OxRdtase_N"/>
</dbReference>
<dbReference type="SUPFAM" id="SSF51905">
    <property type="entry name" value="FAD/NAD(P)-binding domain"/>
    <property type="match status" value="1"/>
</dbReference>
<dbReference type="Proteomes" id="UP000319894">
    <property type="component" value="Unassembled WGS sequence"/>
</dbReference>
<protein>
    <submittedName>
        <fullName evidence="8">Choline dehydrogenase</fullName>
    </submittedName>
</protein>
<evidence type="ECO:0000256" key="2">
    <source>
        <dbReference type="ARBA" id="ARBA00010790"/>
    </source>
</evidence>
<feature type="domain" description="Glucose-methanol-choline oxidoreductase N-terminal" evidence="6">
    <location>
        <begin position="73"/>
        <end position="96"/>
    </location>
</feature>
<keyword evidence="9" id="KW-1185">Reference proteome</keyword>
<dbReference type="PANTHER" id="PTHR11552">
    <property type="entry name" value="GLUCOSE-METHANOL-CHOLINE GMC OXIDOREDUCTASE"/>
    <property type="match status" value="1"/>
</dbReference>
<dbReference type="GO" id="GO:0019285">
    <property type="term" value="P:glycine betaine biosynthetic process from choline"/>
    <property type="evidence" value="ECO:0007669"/>
    <property type="project" value="TreeGrafter"/>
</dbReference>
<comment type="cofactor">
    <cofactor evidence="1">
        <name>FAD</name>
        <dbReference type="ChEBI" id="CHEBI:57692"/>
    </cofactor>
</comment>
<comment type="similarity">
    <text evidence="2">Belongs to the GMC oxidoreductase family.</text>
</comment>
<evidence type="ECO:0000313" key="9">
    <source>
        <dbReference type="Proteomes" id="UP000319894"/>
    </source>
</evidence>
<keyword evidence="4" id="KW-0274">FAD</keyword>
<dbReference type="Gene3D" id="3.50.50.60">
    <property type="entry name" value="FAD/NAD(P)-binding domain"/>
    <property type="match status" value="1"/>
</dbReference>
<dbReference type="SUPFAM" id="SSF54373">
    <property type="entry name" value="FAD-linked reductases, C-terminal domain"/>
    <property type="match status" value="1"/>
</dbReference>
<feature type="region of interest" description="Disordered" evidence="5">
    <location>
        <begin position="295"/>
        <end position="321"/>
    </location>
</feature>
<evidence type="ECO:0000259" key="6">
    <source>
        <dbReference type="PROSITE" id="PS00623"/>
    </source>
</evidence>
<proteinExistence type="inferred from homology"/>
<dbReference type="InterPro" id="IPR012132">
    <property type="entry name" value="GMC_OxRdtase"/>
</dbReference>
<feature type="domain" description="Glucose-methanol-choline oxidoreductase N-terminal" evidence="7">
    <location>
        <begin position="245"/>
        <end position="259"/>
    </location>
</feature>
<evidence type="ECO:0000256" key="1">
    <source>
        <dbReference type="ARBA" id="ARBA00001974"/>
    </source>
</evidence>
<dbReference type="Pfam" id="PF05199">
    <property type="entry name" value="GMC_oxred_C"/>
    <property type="match status" value="1"/>
</dbReference>
<dbReference type="AlphaFoldDB" id="A0A554NFY1"/>
<name>A0A554NFY1_9EURY</name>
<dbReference type="PANTHER" id="PTHR11552:SF147">
    <property type="entry name" value="CHOLINE DEHYDROGENASE, MITOCHONDRIAL"/>
    <property type="match status" value="1"/>
</dbReference>
<dbReference type="InterPro" id="IPR036188">
    <property type="entry name" value="FAD/NAD-bd_sf"/>
</dbReference>
<evidence type="ECO:0000256" key="4">
    <source>
        <dbReference type="ARBA" id="ARBA00022827"/>
    </source>
</evidence>
<dbReference type="InterPro" id="IPR007867">
    <property type="entry name" value="GMC_OxRtase_C"/>
</dbReference>
<dbReference type="Pfam" id="PF00732">
    <property type="entry name" value="GMC_oxred_N"/>
    <property type="match status" value="1"/>
</dbReference>
<accession>A0A554NFY1</accession>
<keyword evidence="3" id="KW-0285">Flavoprotein</keyword>
<dbReference type="PROSITE" id="PS00623">
    <property type="entry name" value="GMC_OXRED_1"/>
    <property type="match status" value="1"/>
</dbReference>
<evidence type="ECO:0000313" key="8">
    <source>
        <dbReference type="EMBL" id="TSD16302.1"/>
    </source>
</evidence>
<comment type="caution">
    <text evidence="8">The sequence shown here is derived from an EMBL/GenBank/DDBJ whole genome shotgun (WGS) entry which is preliminary data.</text>
</comment>